<keyword evidence="2" id="KW-0472">Membrane</keyword>
<evidence type="ECO:0000256" key="2">
    <source>
        <dbReference type="SAM" id="Phobius"/>
    </source>
</evidence>
<feature type="compositionally biased region" description="Gly residues" evidence="1">
    <location>
        <begin position="108"/>
        <end position="118"/>
    </location>
</feature>
<evidence type="ECO:0000313" key="3">
    <source>
        <dbReference type="EMBL" id="OEV00935.1"/>
    </source>
</evidence>
<sequence length="173" mass="17439">MTNPYTAPIPPAPRPPDTRPLRKRVLVWVGGVALFVVGVGIGATGEDGQQPAGDEAKPATTVTATRTATPEPAPTVTETVKAKAKAKPRPTVTVTRSAAAKAADDGDAGSGGSSGDTGGQDSSGTCSIVSSAGNCYSAGQFCRNSDHGATTSTASGRTIKCASRSGSWRWTYS</sequence>
<dbReference type="Proteomes" id="UP000175829">
    <property type="component" value="Unassembled WGS sequence"/>
</dbReference>
<feature type="transmembrane region" description="Helical" evidence="2">
    <location>
        <begin position="25"/>
        <end position="43"/>
    </location>
</feature>
<proteinExistence type="predicted"/>
<gene>
    <name evidence="3" type="ORF">AN217_04115</name>
</gene>
<organism evidence="3 4">
    <name type="scientific">Streptomyces qinglanensis</name>
    <dbReference type="NCBI Taxonomy" id="943816"/>
    <lineage>
        <taxon>Bacteria</taxon>
        <taxon>Bacillati</taxon>
        <taxon>Actinomycetota</taxon>
        <taxon>Actinomycetes</taxon>
        <taxon>Kitasatosporales</taxon>
        <taxon>Streptomycetaceae</taxon>
        <taxon>Streptomyces</taxon>
    </lineage>
</organism>
<dbReference type="AlphaFoldDB" id="A0A1E7KAG6"/>
<name>A0A1E7KAG6_9ACTN</name>
<dbReference type="RefSeq" id="WP_069993104.1">
    <property type="nucleotide sequence ID" value="NZ_LJGV01000022.1"/>
</dbReference>
<accession>A0A1E7KAG6</accession>
<evidence type="ECO:0000256" key="1">
    <source>
        <dbReference type="SAM" id="MobiDB-lite"/>
    </source>
</evidence>
<protein>
    <submittedName>
        <fullName evidence="3">Uncharacterized protein</fullName>
    </submittedName>
</protein>
<dbReference type="PATRIC" id="fig|943816.4.peg.146"/>
<keyword evidence="2" id="KW-1133">Transmembrane helix</keyword>
<keyword evidence="2" id="KW-0812">Transmembrane</keyword>
<comment type="caution">
    <text evidence="3">The sequence shown here is derived from an EMBL/GenBank/DDBJ whole genome shotgun (WGS) entry which is preliminary data.</text>
</comment>
<dbReference type="EMBL" id="LJGV01000022">
    <property type="protein sequence ID" value="OEV00935.1"/>
    <property type="molecule type" value="Genomic_DNA"/>
</dbReference>
<evidence type="ECO:0000313" key="4">
    <source>
        <dbReference type="Proteomes" id="UP000175829"/>
    </source>
</evidence>
<feature type="compositionally biased region" description="Low complexity" evidence="1">
    <location>
        <begin position="58"/>
        <end position="79"/>
    </location>
</feature>
<reference evidence="3 4" key="1">
    <citation type="journal article" date="2016" name="Front. Microbiol.">
        <title>Comparative Genomics Analysis of Streptomyces Species Reveals Their Adaptation to the Marine Environment and Their Diversity at the Genomic Level.</title>
        <authorList>
            <person name="Tian X."/>
            <person name="Zhang Z."/>
            <person name="Yang T."/>
            <person name="Chen M."/>
            <person name="Li J."/>
            <person name="Chen F."/>
            <person name="Yang J."/>
            <person name="Li W."/>
            <person name="Zhang B."/>
            <person name="Zhang Z."/>
            <person name="Wu J."/>
            <person name="Zhang C."/>
            <person name="Long L."/>
            <person name="Xiao J."/>
        </authorList>
    </citation>
    <scope>NUCLEOTIDE SEQUENCE [LARGE SCALE GENOMIC DNA]</scope>
    <source>
        <strain evidence="3 4">SCSIO M10379</strain>
    </source>
</reference>
<feature type="region of interest" description="Disordered" evidence="1">
    <location>
        <begin position="44"/>
        <end position="124"/>
    </location>
</feature>